<feature type="compositionally biased region" description="Basic and acidic residues" evidence="5">
    <location>
        <begin position="237"/>
        <end position="251"/>
    </location>
</feature>
<dbReference type="PANTHER" id="PTHR46319">
    <property type="entry name" value="ZINC FINGER FYVE DOMAIN-CONTAINING PROTEIN"/>
    <property type="match status" value="1"/>
</dbReference>
<dbReference type="Proteomes" id="UP001162162">
    <property type="component" value="Unassembled WGS sequence"/>
</dbReference>
<feature type="region of interest" description="Disordered" evidence="5">
    <location>
        <begin position="237"/>
        <end position="260"/>
    </location>
</feature>
<evidence type="ECO:0000256" key="2">
    <source>
        <dbReference type="ARBA" id="ARBA00022771"/>
    </source>
</evidence>
<dbReference type="FunFam" id="3.30.40.10:FF:000084">
    <property type="entry name" value="Zinc finger, FYVE domain-containing 9b"/>
    <property type="match status" value="1"/>
</dbReference>
<dbReference type="Pfam" id="PF01363">
    <property type="entry name" value="FYVE"/>
    <property type="match status" value="1"/>
</dbReference>
<dbReference type="PANTHER" id="PTHR46319:SF3">
    <property type="entry name" value="ZINC FINGER FYVE DOMAIN-CONTAINING PROTEIN"/>
    <property type="match status" value="1"/>
</dbReference>
<feature type="compositionally biased region" description="Low complexity" evidence="5">
    <location>
        <begin position="613"/>
        <end position="633"/>
    </location>
</feature>
<dbReference type="CDD" id="cd15729">
    <property type="entry name" value="FYVE_endofin"/>
    <property type="match status" value="1"/>
</dbReference>
<reference evidence="7" key="1">
    <citation type="journal article" date="2023" name="Insect Mol. Biol.">
        <title>Genome sequencing provides insights into the evolution of gene families encoding plant cell wall-degrading enzymes in longhorned beetles.</title>
        <authorList>
            <person name="Shin N.R."/>
            <person name="Okamura Y."/>
            <person name="Kirsch R."/>
            <person name="Pauchet Y."/>
        </authorList>
    </citation>
    <scope>NUCLEOTIDE SEQUENCE</scope>
    <source>
        <strain evidence="7">AMC_N1</strain>
    </source>
</reference>
<dbReference type="InterPro" id="IPR000306">
    <property type="entry name" value="Znf_FYVE"/>
</dbReference>
<evidence type="ECO:0000313" key="7">
    <source>
        <dbReference type="EMBL" id="KAJ8957957.1"/>
    </source>
</evidence>
<feature type="compositionally biased region" description="Basic and acidic residues" evidence="5">
    <location>
        <begin position="502"/>
        <end position="513"/>
    </location>
</feature>
<feature type="compositionally biased region" description="Low complexity" evidence="5">
    <location>
        <begin position="844"/>
        <end position="855"/>
    </location>
</feature>
<feature type="domain" description="FYVE-type" evidence="6">
    <location>
        <begin position="769"/>
        <end position="827"/>
    </location>
</feature>
<evidence type="ECO:0000259" key="6">
    <source>
        <dbReference type="PROSITE" id="PS50178"/>
    </source>
</evidence>
<feature type="compositionally biased region" description="Acidic residues" evidence="5">
    <location>
        <begin position="375"/>
        <end position="384"/>
    </location>
</feature>
<evidence type="ECO:0000256" key="5">
    <source>
        <dbReference type="SAM" id="MobiDB-lite"/>
    </source>
</evidence>
<feature type="region of interest" description="Disordered" evidence="5">
    <location>
        <begin position="830"/>
        <end position="873"/>
    </location>
</feature>
<gene>
    <name evidence="7" type="ORF">NQ318_001956</name>
</gene>
<evidence type="ECO:0000256" key="3">
    <source>
        <dbReference type="ARBA" id="ARBA00022833"/>
    </source>
</evidence>
<keyword evidence="8" id="KW-1185">Reference proteome</keyword>
<protein>
    <recommendedName>
        <fullName evidence="6">FYVE-type domain-containing protein</fullName>
    </recommendedName>
</protein>
<feature type="region of interest" description="Disordered" evidence="5">
    <location>
        <begin position="490"/>
        <end position="513"/>
    </location>
</feature>
<feature type="region of interest" description="Disordered" evidence="5">
    <location>
        <begin position="541"/>
        <end position="744"/>
    </location>
</feature>
<feature type="compositionally biased region" description="Basic and acidic residues" evidence="5">
    <location>
        <begin position="433"/>
        <end position="442"/>
    </location>
</feature>
<feature type="compositionally biased region" description="Polar residues" evidence="5">
    <location>
        <begin position="662"/>
        <end position="671"/>
    </location>
</feature>
<feature type="compositionally biased region" description="Polar residues" evidence="5">
    <location>
        <begin position="830"/>
        <end position="843"/>
    </location>
</feature>
<feature type="compositionally biased region" description="Basic and acidic residues" evidence="5">
    <location>
        <begin position="462"/>
        <end position="471"/>
    </location>
</feature>
<dbReference type="PROSITE" id="PS50178">
    <property type="entry name" value="ZF_FYVE"/>
    <property type="match status" value="1"/>
</dbReference>
<keyword evidence="3" id="KW-0862">Zinc</keyword>
<sequence>MLSRTVKLSLGFASPLKMKEMSPLSHLMSEKSTRVVSKRMFAPLFASTRFGLRSSICSRDCCRNFLTSEETMDKYAVDLDQVLNDFEYSELTDQYSNASARAPTGSAPSPVQNNVTKHSINNVFHSLNEYLNTNINVNTINPVDNNFLRDVECGDETQASNVVGSSQKSIIEKCNPKTDLLVDLNGEINENKKFLNEEVSLPKETSDNIEIEDNCTEKPVESIEQVENTDESIEKVETAVESNGKNEDKTSENISQGSENSKLESYVLKSVTGGLLEKAKEDIPEIKSEDTLKAAEDNALEAVVDSSLEDAQGSKEEVREIDKKDDCVEKEEANEDVGNETKINEVNAEQLAEREQIEPEQEEFGEEKEPKVETEAEQEEFPEENEVKVGFSEELDLDDSEISKLLEELENEDIEINEEKESQVDNEIGDTVEIEKGTKDQIGDVTITEAVYEDTPESSTNKNERNAECTKNDSTIIEEALKEKVPKENKVLPNIGAGDACSEEKSLPKSEEEVNIKESVDRIEENKEVKECVAENLVEEKIVAPDSNPAEIQKETSQDSLSRPQNLPLVAEGEEPKRKINLIGDPGSTPYNNVYINKEIPKSKGTEYDSDTDYSTSSSPTFSDASTTASTASIDEVQNPINPVPLEESSIPAEPKDKSHTMSDNPTSIESKNADPTILPDTDNPSLKSENPTPETDNPTSETENQTSEMDNAASEMENPASDGPLPASQDGEASESVPGASVQNVDSANPFALGKQWLGKEAPLWVPDSVALSCLHCDMKFTVLKRRHHCRACGLVLCSKCCHLRFRLEYLDAEARVCNKCHDILNKDTNSSSGSDMSPDQGNSPSHRPNPNNPLEYCSDGVTPAAGKRGQL</sequence>
<keyword evidence="1" id="KW-0479">Metal-binding</keyword>
<dbReference type="InterPro" id="IPR017455">
    <property type="entry name" value="Znf_FYVE-rel"/>
</dbReference>
<dbReference type="EMBL" id="JAPWTK010000020">
    <property type="protein sequence ID" value="KAJ8957957.1"/>
    <property type="molecule type" value="Genomic_DNA"/>
</dbReference>
<dbReference type="Gene3D" id="3.30.40.10">
    <property type="entry name" value="Zinc/RING finger domain, C3HC4 (zinc finger)"/>
    <property type="match status" value="1"/>
</dbReference>
<feature type="region of interest" description="Disordered" evidence="5">
    <location>
        <begin position="304"/>
        <end position="395"/>
    </location>
</feature>
<organism evidence="7 8">
    <name type="scientific">Aromia moschata</name>
    <dbReference type="NCBI Taxonomy" id="1265417"/>
    <lineage>
        <taxon>Eukaryota</taxon>
        <taxon>Metazoa</taxon>
        <taxon>Ecdysozoa</taxon>
        <taxon>Arthropoda</taxon>
        <taxon>Hexapoda</taxon>
        <taxon>Insecta</taxon>
        <taxon>Pterygota</taxon>
        <taxon>Neoptera</taxon>
        <taxon>Endopterygota</taxon>
        <taxon>Coleoptera</taxon>
        <taxon>Polyphaga</taxon>
        <taxon>Cucujiformia</taxon>
        <taxon>Chrysomeloidea</taxon>
        <taxon>Cerambycidae</taxon>
        <taxon>Cerambycinae</taxon>
        <taxon>Callichromatini</taxon>
        <taxon>Aromia</taxon>
    </lineage>
</organism>
<dbReference type="SMART" id="SM00064">
    <property type="entry name" value="FYVE"/>
    <property type="match status" value="1"/>
</dbReference>
<comment type="caution">
    <text evidence="7">The sequence shown here is derived from an EMBL/GenBank/DDBJ whole genome shotgun (WGS) entry which is preliminary data.</text>
</comment>
<keyword evidence="2 4" id="KW-0863">Zinc-finger</keyword>
<dbReference type="GO" id="GO:0016197">
    <property type="term" value="P:endosomal transport"/>
    <property type="evidence" value="ECO:0007669"/>
    <property type="project" value="TreeGrafter"/>
</dbReference>
<dbReference type="GO" id="GO:0031901">
    <property type="term" value="C:early endosome membrane"/>
    <property type="evidence" value="ECO:0007669"/>
    <property type="project" value="TreeGrafter"/>
</dbReference>
<dbReference type="GO" id="GO:0008270">
    <property type="term" value="F:zinc ion binding"/>
    <property type="evidence" value="ECO:0007669"/>
    <property type="project" value="UniProtKB-KW"/>
</dbReference>
<dbReference type="SUPFAM" id="SSF57903">
    <property type="entry name" value="FYVE/PHD zinc finger"/>
    <property type="match status" value="1"/>
</dbReference>
<proteinExistence type="predicted"/>
<feature type="compositionally biased region" description="Polar residues" evidence="5">
    <location>
        <begin position="683"/>
        <end position="710"/>
    </location>
</feature>
<evidence type="ECO:0000256" key="1">
    <source>
        <dbReference type="ARBA" id="ARBA00022723"/>
    </source>
</evidence>
<feature type="compositionally biased region" description="Basic and acidic residues" evidence="5">
    <location>
        <begin position="312"/>
        <end position="331"/>
    </location>
</feature>
<dbReference type="InterPro" id="IPR013083">
    <property type="entry name" value="Znf_RING/FYVE/PHD"/>
</dbReference>
<name>A0AAV8Z2S4_9CUCU</name>
<evidence type="ECO:0000256" key="4">
    <source>
        <dbReference type="PROSITE-ProRule" id="PRU00091"/>
    </source>
</evidence>
<accession>A0AAV8Z2S4</accession>
<feature type="region of interest" description="Disordered" evidence="5">
    <location>
        <begin position="409"/>
        <end position="473"/>
    </location>
</feature>
<dbReference type="InterPro" id="IPR011011">
    <property type="entry name" value="Znf_FYVE_PHD"/>
</dbReference>
<evidence type="ECO:0000313" key="8">
    <source>
        <dbReference type="Proteomes" id="UP001162162"/>
    </source>
</evidence>
<dbReference type="AlphaFoldDB" id="A0AAV8Z2S4"/>